<dbReference type="PANTHER" id="PTHR38041">
    <property type="entry name" value="CHORISMATE MUTASE"/>
    <property type="match status" value="1"/>
</dbReference>
<dbReference type="InterPro" id="IPR002701">
    <property type="entry name" value="CM_II_prokaryot"/>
</dbReference>
<dbReference type="GO" id="GO:0004106">
    <property type="term" value="F:chorismate mutase activity"/>
    <property type="evidence" value="ECO:0007669"/>
    <property type="project" value="UniProtKB-EC"/>
</dbReference>
<gene>
    <name evidence="5" type="primary">pheA</name>
    <name evidence="4" type="ORF">Lmor_0854</name>
    <name evidence="5" type="ORF">NCTC12239_00909</name>
</gene>
<dbReference type="EMBL" id="UGOG01000001">
    <property type="protein sequence ID" value="STX61991.1"/>
    <property type="molecule type" value="Genomic_DNA"/>
</dbReference>
<evidence type="ECO:0000256" key="1">
    <source>
        <dbReference type="ARBA" id="ARBA00012404"/>
    </source>
</evidence>
<reference evidence="5 7" key="2">
    <citation type="submission" date="2018-06" db="EMBL/GenBank/DDBJ databases">
        <authorList>
            <consortium name="Pathogen Informatics"/>
            <person name="Doyle S."/>
        </authorList>
    </citation>
    <scope>NUCLEOTIDE SEQUENCE [LARGE SCALE GENOMIC DNA]</scope>
    <source>
        <strain evidence="5 7">NCTC12239</strain>
    </source>
</reference>
<protein>
    <recommendedName>
        <fullName evidence="1">chorismate mutase</fullName>
        <ecNumber evidence="1">5.4.99.5</ecNumber>
    </recommendedName>
</protein>
<organism evidence="5 7">
    <name type="scientific">Legionella moravica</name>
    <dbReference type="NCBI Taxonomy" id="39962"/>
    <lineage>
        <taxon>Bacteria</taxon>
        <taxon>Pseudomonadati</taxon>
        <taxon>Pseudomonadota</taxon>
        <taxon>Gammaproteobacteria</taxon>
        <taxon>Legionellales</taxon>
        <taxon>Legionellaceae</taxon>
        <taxon>Legionella</taxon>
    </lineage>
</organism>
<dbReference type="Gene3D" id="1.20.59.10">
    <property type="entry name" value="Chorismate mutase"/>
    <property type="match status" value="1"/>
</dbReference>
<evidence type="ECO:0000313" key="4">
    <source>
        <dbReference type="EMBL" id="KTD35407.1"/>
    </source>
</evidence>
<dbReference type="InterPro" id="IPR051331">
    <property type="entry name" value="Chorismate_mutase-related"/>
</dbReference>
<name>A0A378K2A7_9GAMM</name>
<keyword evidence="6" id="KW-1185">Reference proteome</keyword>
<evidence type="ECO:0000256" key="2">
    <source>
        <dbReference type="ARBA" id="ARBA00023235"/>
    </source>
</evidence>
<proteinExistence type="predicted"/>
<dbReference type="Proteomes" id="UP000254040">
    <property type="component" value="Unassembled WGS sequence"/>
</dbReference>
<dbReference type="InterPro" id="IPR036263">
    <property type="entry name" value="Chorismate_II_sf"/>
</dbReference>
<dbReference type="PROSITE" id="PS51168">
    <property type="entry name" value="CHORISMATE_MUT_2"/>
    <property type="match status" value="1"/>
</dbReference>
<dbReference type="SUPFAM" id="SSF48600">
    <property type="entry name" value="Chorismate mutase II"/>
    <property type="match status" value="1"/>
</dbReference>
<dbReference type="SMART" id="SM00830">
    <property type="entry name" value="CM_2"/>
    <property type="match status" value="1"/>
</dbReference>
<evidence type="ECO:0000259" key="3">
    <source>
        <dbReference type="PROSITE" id="PS51168"/>
    </source>
</evidence>
<dbReference type="GO" id="GO:0009697">
    <property type="term" value="P:salicylic acid biosynthetic process"/>
    <property type="evidence" value="ECO:0007669"/>
    <property type="project" value="TreeGrafter"/>
</dbReference>
<dbReference type="PANTHER" id="PTHR38041:SF1">
    <property type="entry name" value="CHORISMATE MUTASE"/>
    <property type="match status" value="1"/>
</dbReference>
<dbReference type="GO" id="GO:0046417">
    <property type="term" value="P:chorismate metabolic process"/>
    <property type="evidence" value="ECO:0007669"/>
    <property type="project" value="InterPro"/>
</dbReference>
<keyword evidence="2" id="KW-0413">Isomerase</keyword>
<accession>A0A378K2A7</accession>
<dbReference type="Proteomes" id="UP000054985">
    <property type="component" value="Unassembled WGS sequence"/>
</dbReference>
<evidence type="ECO:0000313" key="7">
    <source>
        <dbReference type="Proteomes" id="UP000254040"/>
    </source>
</evidence>
<dbReference type="STRING" id="39962.Lmor_0854"/>
<dbReference type="EMBL" id="LNYN01000014">
    <property type="protein sequence ID" value="KTD35407.1"/>
    <property type="molecule type" value="Genomic_DNA"/>
</dbReference>
<dbReference type="AlphaFoldDB" id="A0A378K2A7"/>
<dbReference type="Pfam" id="PF01817">
    <property type="entry name" value="CM_2"/>
    <property type="match status" value="1"/>
</dbReference>
<reference evidence="4 6" key="1">
    <citation type="submission" date="2015-11" db="EMBL/GenBank/DDBJ databases">
        <title>Genomic analysis of 38 Legionella species identifies large and diverse effector repertoires.</title>
        <authorList>
            <person name="Burstein D."/>
            <person name="Amaro F."/>
            <person name="Zusman T."/>
            <person name="Lifshitz Z."/>
            <person name="Cohen O."/>
            <person name="Gilbert J.A."/>
            <person name="Pupko T."/>
            <person name="Shuman H.A."/>
            <person name="Segal G."/>
        </authorList>
    </citation>
    <scope>NUCLEOTIDE SEQUENCE [LARGE SCALE GENOMIC DNA]</scope>
    <source>
        <strain evidence="4 6">ATCC 43877</strain>
    </source>
</reference>
<feature type="domain" description="Chorismate mutase" evidence="3">
    <location>
        <begin position="2"/>
        <end position="93"/>
    </location>
</feature>
<evidence type="ECO:0000313" key="5">
    <source>
        <dbReference type="EMBL" id="STX61991.1"/>
    </source>
</evidence>
<evidence type="ECO:0000313" key="6">
    <source>
        <dbReference type="Proteomes" id="UP000054985"/>
    </source>
</evidence>
<dbReference type="EC" id="5.4.99.5" evidence="1"/>
<sequence length="105" mass="12326">MGTSMSTMEYLRKQIQEIDSVIIQCLALRQNMCQQIAQLKQQDGKPITDINQEKKNFAFYETLAKSCALEPHFIERLFRLIILNSRTVQHDTISEREDPEPRLQE</sequence>
<dbReference type="InterPro" id="IPR036979">
    <property type="entry name" value="CM_dom_sf"/>
</dbReference>